<organism evidence="12 13">
    <name type="scientific">Pelistega indica</name>
    <dbReference type="NCBI Taxonomy" id="1414851"/>
    <lineage>
        <taxon>Bacteria</taxon>
        <taxon>Pseudomonadati</taxon>
        <taxon>Pseudomonadota</taxon>
        <taxon>Betaproteobacteria</taxon>
        <taxon>Burkholderiales</taxon>
        <taxon>Alcaligenaceae</taxon>
        <taxon>Pelistega</taxon>
    </lineage>
</organism>
<dbReference type="CDD" id="cd01991">
    <property type="entry name" value="Asn_synthase_B_C"/>
    <property type="match status" value="1"/>
</dbReference>
<keyword evidence="13" id="KW-1185">Reference proteome</keyword>
<evidence type="ECO:0000256" key="6">
    <source>
        <dbReference type="ARBA" id="ARBA00022962"/>
    </source>
</evidence>
<comment type="similarity">
    <text evidence="2">Belongs to the asparagine synthetase family.</text>
</comment>
<evidence type="ECO:0000256" key="3">
    <source>
        <dbReference type="ARBA" id="ARBA00012737"/>
    </source>
</evidence>
<evidence type="ECO:0000256" key="8">
    <source>
        <dbReference type="PIRSR" id="PIRSR001589-1"/>
    </source>
</evidence>
<dbReference type="PANTHER" id="PTHR43284:SF1">
    <property type="entry name" value="ASPARAGINE SYNTHETASE"/>
    <property type="match status" value="1"/>
</dbReference>
<dbReference type="EMBL" id="AYSV01000070">
    <property type="protein sequence ID" value="ETD72264.1"/>
    <property type="molecule type" value="Genomic_DNA"/>
</dbReference>
<comment type="pathway">
    <text evidence="1">Amino-acid biosynthesis; L-asparagine biosynthesis; L-asparagine from L-aspartate (L-Gln route): step 1/1.</text>
</comment>
<feature type="binding site" evidence="9">
    <location>
        <position position="300"/>
    </location>
    <ligand>
        <name>ATP</name>
        <dbReference type="ChEBI" id="CHEBI:30616"/>
    </ligand>
</feature>
<protein>
    <recommendedName>
        <fullName evidence="3">asparagine synthase (glutamine-hydrolyzing)</fullName>
        <ecNumber evidence="3">6.3.5.4</ecNumber>
    </recommendedName>
</protein>
<dbReference type="GO" id="GO:0006529">
    <property type="term" value="P:asparagine biosynthetic process"/>
    <property type="evidence" value="ECO:0007669"/>
    <property type="project" value="UniProtKB-KW"/>
</dbReference>
<dbReference type="Pfam" id="PF13522">
    <property type="entry name" value="GATase_6"/>
    <property type="match status" value="1"/>
</dbReference>
<evidence type="ECO:0000313" key="12">
    <source>
        <dbReference type="EMBL" id="ETD72264.1"/>
    </source>
</evidence>
<dbReference type="InterPro" id="IPR033738">
    <property type="entry name" value="AsnB_N"/>
</dbReference>
<evidence type="ECO:0000256" key="5">
    <source>
        <dbReference type="ARBA" id="ARBA00022840"/>
    </source>
</evidence>
<evidence type="ECO:0000256" key="9">
    <source>
        <dbReference type="PIRSR" id="PIRSR001589-2"/>
    </source>
</evidence>
<dbReference type="PANTHER" id="PTHR43284">
    <property type="entry name" value="ASPARAGINE SYNTHETASE (GLUTAMINE-HYDROLYZING)"/>
    <property type="match status" value="1"/>
</dbReference>
<dbReference type="PROSITE" id="PS51278">
    <property type="entry name" value="GATASE_TYPE_2"/>
    <property type="match status" value="1"/>
</dbReference>
<keyword evidence="8" id="KW-0028">Amino-acid biosynthesis</keyword>
<sequence>MCGIVGVIGALENKNSLLQQACERIKQRGPDSQGVWLSQDETVGFAHVRLAIQDLSVHGHQPMFSDSDRFVIVFNGEIYNHLQLRNELGKDSWRGHSDTETLLACIESWGVDATLKKLVGMFAFALWDKQQETLTLARDRFGEKPLYFAKGENGGLFFASDLKAIMPMEGFSKKINRHAAALLLRHNYIPAPYTIFETTQKLLPAHYIVFTKQQLETGMDWPSATNYWSAYEHAKRTSDRVFTNDNSAVDAFEIELSRAVKGQMLADVPLGAFLSGGTDSSLIVAMMQKQSATPINTFSIGFEEPQYNEAEYAKAVAKHLGTYHTELYMNANDALNMVSELPQAYSEPFADSSQLPVLTMMKLTSQHVKVALSGDAGDELFGGYNRYKRAQKWWNYYEKLPYFLHKPLAKTARILADKTSDISHRAKLEQSVQLLQAENAVEFYQPFVSYWKHPEQLVLGAKEPVTAFSLSALRSLKESMMIVDTLSYLPDDILVKVDRAAMYYSLETRVPLLDHQLFEFVWDIHWKYKERDGQQKWLMKELLYRYVPKALLDRPKKGFSVPLGEWLRGPLREWANQLLDNRRLQQQGLLNSDIIQQTWQAHLNKKGDWSAHLWGILMLQAWIDAYAIEV</sequence>
<dbReference type="InterPro" id="IPR006426">
    <property type="entry name" value="Asn_synth_AEB"/>
</dbReference>
<proteinExistence type="inferred from homology"/>
<dbReference type="PIRSF" id="PIRSF001589">
    <property type="entry name" value="Asn_synthetase_glu-h"/>
    <property type="match status" value="1"/>
</dbReference>
<dbReference type="InterPro" id="IPR051786">
    <property type="entry name" value="ASN_synthetase/amidase"/>
</dbReference>
<dbReference type="InterPro" id="IPR001962">
    <property type="entry name" value="Asn_synthase"/>
</dbReference>
<dbReference type="GO" id="GO:0005524">
    <property type="term" value="F:ATP binding"/>
    <property type="evidence" value="ECO:0007669"/>
    <property type="project" value="UniProtKB-KW"/>
</dbReference>
<dbReference type="Gene3D" id="3.60.20.10">
    <property type="entry name" value="Glutamine Phosphoribosylpyrophosphate, subunit 1, domain 1"/>
    <property type="match status" value="1"/>
</dbReference>
<dbReference type="OrthoDB" id="9763290at2"/>
<dbReference type="SUPFAM" id="SSF56235">
    <property type="entry name" value="N-terminal nucleophile aminohydrolases (Ntn hydrolases)"/>
    <property type="match status" value="1"/>
</dbReference>
<reference evidence="12 13" key="1">
    <citation type="submission" date="2013-11" db="EMBL/GenBank/DDBJ databases">
        <title>Genomic analysis of Pelistega sp. HM-7.</title>
        <authorList>
            <person name="Kumbhare S.V."/>
            <person name="Shetty S.A."/>
            <person name="Sharma O."/>
            <person name="Dhotre D.P."/>
        </authorList>
    </citation>
    <scope>NUCLEOTIDE SEQUENCE [LARGE SCALE GENOMIC DNA]</scope>
    <source>
        <strain evidence="12 13">HM-7</strain>
    </source>
</reference>
<dbReference type="InterPro" id="IPR014729">
    <property type="entry name" value="Rossmann-like_a/b/a_fold"/>
</dbReference>
<comment type="catalytic activity">
    <reaction evidence="7">
        <text>L-aspartate + L-glutamine + ATP + H2O = L-asparagine + L-glutamate + AMP + diphosphate + H(+)</text>
        <dbReference type="Rhea" id="RHEA:12228"/>
        <dbReference type="ChEBI" id="CHEBI:15377"/>
        <dbReference type="ChEBI" id="CHEBI:15378"/>
        <dbReference type="ChEBI" id="CHEBI:29985"/>
        <dbReference type="ChEBI" id="CHEBI:29991"/>
        <dbReference type="ChEBI" id="CHEBI:30616"/>
        <dbReference type="ChEBI" id="CHEBI:33019"/>
        <dbReference type="ChEBI" id="CHEBI:58048"/>
        <dbReference type="ChEBI" id="CHEBI:58359"/>
        <dbReference type="ChEBI" id="CHEBI:456215"/>
        <dbReference type="EC" id="6.3.5.4"/>
    </reaction>
</comment>
<dbReference type="PATRIC" id="fig|1414851.3.peg.1042"/>
<dbReference type="Gene3D" id="3.40.50.620">
    <property type="entry name" value="HUPs"/>
    <property type="match status" value="1"/>
</dbReference>
<keyword evidence="5 9" id="KW-0067">ATP-binding</keyword>
<evidence type="ECO:0000313" key="13">
    <source>
        <dbReference type="Proteomes" id="UP000018766"/>
    </source>
</evidence>
<evidence type="ECO:0000256" key="4">
    <source>
        <dbReference type="ARBA" id="ARBA00022741"/>
    </source>
</evidence>
<comment type="caution">
    <text evidence="12">The sequence shown here is derived from an EMBL/GenBank/DDBJ whole genome shotgun (WGS) entry which is preliminary data.</text>
</comment>
<evidence type="ECO:0000256" key="2">
    <source>
        <dbReference type="ARBA" id="ARBA00005752"/>
    </source>
</evidence>
<dbReference type="InterPro" id="IPR017932">
    <property type="entry name" value="GATase_2_dom"/>
</dbReference>
<gene>
    <name evidence="12" type="ORF">V757_05165</name>
</gene>
<accession>V8G6V1</accession>
<dbReference type="InterPro" id="IPR029055">
    <property type="entry name" value="Ntn_hydrolases_N"/>
</dbReference>
<evidence type="ECO:0000256" key="1">
    <source>
        <dbReference type="ARBA" id="ARBA00005187"/>
    </source>
</evidence>
<dbReference type="Proteomes" id="UP000018766">
    <property type="component" value="Unassembled WGS sequence"/>
</dbReference>
<dbReference type="RefSeq" id="WP_023950437.1">
    <property type="nucleotide sequence ID" value="NZ_AYSV01000070.1"/>
</dbReference>
<feature type="binding site" evidence="9">
    <location>
        <begin position="373"/>
        <end position="374"/>
    </location>
    <ligand>
        <name>ATP</name>
        <dbReference type="ChEBI" id="CHEBI:30616"/>
    </ligand>
</feature>
<dbReference type="NCBIfam" id="TIGR01536">
    <property type="entry name" value="asn_synth_AEB"/>
    <property type="match status" value="1"/>
</dbReference>
<dbReference type="GO" id="GO:0004066">
    <property type="term" value="F:asparagine synthase (glutamine-hydrolyzing) activity"/>
    <property type="evidence" value="ECO:0007669"/>
    <property type="project" value="UniProtKB-EC"/>
</dbReference>
<dbReference type="CDD" id="cd00712">
    <property type="entry name" value="AsnB"/>
    <property type="match status" value="1"/>
</dbReference>
<feature type="binding site" evidence="9">
    <location>
        <position position="98"/>
    </location>
    <ligand>
        <name>L-glutamine</name>
        <dbReference type="ChEBI" id="CHEBI:58359"/>
    </ligand>
</feature>
<dbReference type="EC" id="6.3.5.4" evidence="3"/>
<dbReference type="Pfam" id="PF00733">
    <property type="entry name" value="Asn_synthase"/>
    <property type="match status" value="1"/>
</dbReference>
<evidence type="ECO:0000256" key="7">
    <source>
        <dbReference type="ARBA" id="ARBA00048741"/>
    </source>
</evidence>
<dbReference type="GO" id="GO:0005829">
    <property type="term" value="C:cytosol"/>
    <property type="evidence" value="ECO:0007669"/>
    <property type="project" value="TreeGrafter"/>
</dbReference>
<keyword evidence="4 9" id="KW-0547">Nucleotide-binding</keyword>
<dbReference type="AlphaFoldDB" id="V8G6V1"/>
<feature type="site" description="Important for beta-aspartyl-AMP intermediate formation" evidence="10">
    <location>
        <position position="375"/>
    </location>
</feature>
<feature type="active site" description="For GATase activity" evidence="8">
    <location>
        <position position="2"/>
    </location>
</feature>
<keyword evidence="8" id="KW-0061">Asparagine biosynthesis</keyword>
<name>V8G6V1_9BURK</name>
<keyword evidence="6 8" id="KW-0315">Glutamine amidotransferase</keyword>
<evidence type="ECO:0000256" key="10">
    <source>
        <dbReference type="PIRSR" id="PIRSR001589-3"/>
    </source>
</evidence>
<evidence type="ECO:0000259" key="11">
    <source>
        <dbReference type="PROSITE" id="PS51278"/>
    </source>
</evidence>
<dbReference type="SUPFAM" id="SSF52402">
    <property type="entry name" value="Adenine nucleotide alpha hydrolases-like"/>
    <property type="match status" value="1"/>
</dbReference>
<feature type="domain" description="Glutamine amidotransferase type-2" evidence="11">
    <location>
        <begin position="2"/>
        <end position="213"/>
    </location>
</feature>